<dbReference type="SUPFAM" id="SSF56935">
    <property type="entry name" value="Porins"/>
    <property type="match status" value="1"/>
</dbReference>
<name>A0A1T5BQF4_9SPHI</name>
<evidence type="ECO:0000256" key="6">
    <source>
        <dbReference type="ARBA" id="ARBA00023237"/>
    </source>
</evidence>
<dbReference type="InterPro" id="IPR008969">
    <property type="entry name" value="CarboxyPept-like_regulatory"/>
</dbReference>
<dbReference type="InterPro" id="IPR012910">
    <property type="entry name" value="Plug_dom"/>
</dbReference>
<dbReference type="Gene3D" id="2.60.40.1120">
    <property type="entry name" value="Carboxypeptidase-like, regulatory domain"/>
    <property type="match status" value="1"/>
</dbReference>
<keyword evidence="10" id="KW-1185">Reference proteome</keyword>
<keyword evidence="3 7" id="KW-1134">Transmembrane beta strand</keyword>
<keyword evidence="5 7" id="KW-0472">Membrane</keyword>
<evidence type="ECO:0000256" key="4">
    <source>
        <dbReference type="ARBA" id="ARBA00022692"/>
    </source>
</evidence>
<gene>
    <name evidence="9" type="ORF">SAMN05660841_00872</name>
</gene>
<dbReference type="AlphaFoldDB" id="A0A1T5BQF4"/>
<dbReference type="RefSeq" id="WP_079641529.1">
    <property type="nucleotide sequence ID" value="NZ_FUZF01000002.1"/>
</dbReference>
<dbReference type="Pfam" id="PF13715">
    <property type="entry name" value="CarbopepD_reg_2"/>
    <property type="match status" value="1"/>
</dbReference>
<dbReference type="Gene3D" id="2.40.170.20">
    <property type="entry name" value="TonB-dependent receptor, beta-barrel domain"/>
    <property type="match status" value="1"/>
</dbReference>
<dbReference type="InterPro" id="IPR023996">
    <property type="entry name" value="TonB-dep_OMP_SusC/RagA"/>
</dbReference>
<dbReference type="PROSITE" id="PS52016">
    <property type="entry name" value="TONB_DEPENDENT_REC_3"/>
    <property type="match status" value="1"/>
</dbReference>
<dbReference type="InterPro" id="IPR039426">
    <property type="entry name" value="TonB-dep_rcpt-like"/>
</dbReference>
<dbReference type="OrthoDB" id="1094723at2"/>
<dbReference type="SUPFAM" id="SSF49464">
    <property type="entry name" value="Carboxypeptidase regulatory domain-like"/>
    <property type="match status" value="1"/>
</dbReference>
<proteinExistence type="inferred from homology"/>
<reference evidence="10" key="1">
    <citation type="submission" date="2017-02" db="EMBL/GenBank/DDBJ databases">
        <authorList>
            <person name="Varghese N."/>
            <person name="Submissions S."/>
        </authorList>
    </citation>
    <scope>NUCLEOTIDE SEQUENCE [LARGE SCALE GENOMIC DNA]</scope>
    <source>
        <strain evidence="10">DSM 24091</strain>
    </source>
</reference>
<evidence type="ECO:0000256" key="3">
    <source>
        <dbReference type="ARBA" id="ARBA00022452"/>
    </source>
</evidence>
<dbReference type="Proteomes" id="UP000190150">
    <property type="component" value="Unassembled WGS sequence"/>
</dbReference>
<evidence type="ECO:0000313" key="10">
    <source>
        <dbReference type="Proteomes" id="UP000190150"/>
    </source>
</evidence>
<evidence type="ECO:0000256" key="1">
    <source>
        <dbReference type="ARBA" id="ARBA00004571"/>
    </source>
</evidence>
<dbReference type="Gene3D" id="2.170.130.10">
    <property type="entry name" value="TonB-dependent receptor, plug domain"/>
    <property type="match status" value="1"/>
</dbReference>
<keyword evidence="4 7" id="KW-0812">Transmembrane</keyword>
<feature type="domain" description="TonB-dependent receptor plug" evidence="8">
    <location>
        <begin position="208"/>
        <end position="327"/>
    </location>
</feature>
<evidence type="ECO:0000256" key="7">
    <source>
        <dbReference type="PROSITE-ProRule" id="PRU01360"/>
    </source>
</evidence>
<comment type="similarity">
    <text evidence="7">Belongs to the TonB-dependent receptor family.</text>
</comment>
<organism evidence="9 10">
    <name type="scientific">Sphingobacterium nematocida</name>
    <dbReference type="NCBI Taxonomy" id="1513896"/>
    <lineage>
        <taxon>Bacteria</taxon>
        <taxon>Pseudomonadati</taxon>
        <taxon>Bacteroidota</taxon>
        <taxon>Sphingobacteriia</taxon>
        <taxon>Sphingobacteriales</taxon>
        <taxon>Sphingobacteriaceae</taxon>
        <taxon>Sphingobacterium</taxon>
    </lineage>
</organism>
<dbReference type="EMBL" id="FUZF01000002">
    <property type="protein sequence ID" value="SKB49385.1"/>
    <property type="molecule type" value="Genomic_DNA"/>
</dbReference>
<comment type="subcellular location">
    <subcellularLocation>
        <location evidence="1 7">Cell outer membrane</location>
        <topology evidence="1 7">Multi-pass membrane protein</topology>
    </subcellularLocation>
</comment>
<dbReference type="InterPro" id="IPR037066">
    <property type="entry name" value="Plug_dom_sf"/>
</dbReference>
<protein>
    <submittedName>
        <fullName evidence="9">TonB-linked outer membrane protein, SusC/RagA family</fullName>
    </submittedName>
</protein>
<dbReference type="GO" id="GO:0009279">
    <property type="term" value="C:cell outer membrane"/>
    <property type="evidence" value="ECO:0007669"/>
    <property type="project" value="UniProtKB-SubCell"/>
</dbReference>
<accession>A0A1T5BQF4</accession>
<dbReference type="InterPro" id="IPR036942">
    <property type="entry name" value="Beta-barrel_TonB_sf"/>
</dbReference>
<sequence>MHRLIAKRALVHLALASCVSIPIPQLVKATTLQVRDMGQKMTVEQLLKRIEQETTYRFVYEKDIADQPILFDGNFQRPIQEILNESLTKEGLIFQLFGKNLISVRLKNQAAQERVVHGYVTNEDAKPLVGVSVQVKGGKRPDTNAVTDSQGFFTIVLGDDDQVLRFSYVGYEDYEVKLSNKNSIAVTLVSKAKDIEEVVVNGIFTRKKESFTGATSSFTQEEILKVGNQNVIKSLSNLDPSFQLLPNLAIGSDPNQLPDIQLRGQTGLPDLSGEYRTNPNLPLFILDGFETTLQKVVDLDVYRVSRITLLKDAASKAIYGSRAANGVVVIETIKPTQGKMNVSYNSNINIEAPDLRSYNLVNGREKLEVERLAGFYADADPLQQLRLTRAYNENLKAVESGVNTDWLAQPLRNGIGHRHSLRLDGGDDYFQYGVDLLYNNIAGAMKGSGRSVVGGAISLSYRYQNFAFNNILTINHNKSTNSPYGEFSLFARLNPYVSPYDSRGNIQKVANFYPGEAGSSRQLTNIYNPLWNGTIGTRDFSRYTDITNNFSVDWRLTKDLRINGRASITKQDNETDRFLPAEHTSFADVADPLRRGSYSKGNGKLLDFVGNVNVSYLKQINQHYITGNAGWDLSSNSNERLGYIVEGFMNENLSFPSLGLQYQEGSKLSGAESLVRDMGGFLSANYSYDDRYLADFSYRLTASSQFGDNERVGRFWSAGLGWNLHRESFVGQLGLFDELKLRSSLGFTGSQNFNSFLSMTTFNYFQDNTYLVNNGAYVIAMANPDLRWQRKKDLNVGLDMKVFQSRTSLTVDYYQSHTDGLLSDVSLPPSAGFNSFKANLGKVKNEGIEGRISHRIFNNRTTGNYLNVYATFASNKNTLLEISNGLETFNEKQDEIIGNTPVVRYVEGQSLNTIWAVQSLGIDPSTGRELYLKKDGTQTYVWSAADQIAAGNDLPRYYGNVGLDYRVHGWQFNVGFGYRFGGQMYNQTLLEKVENANILYNVDRRVLLDRWRQAGDMSFFKDIANSDLTQPSTRFVEKLNEFSMTSVGFTYELDRLASVRAAGFKRLRVGLNSNNVFVASSVRIERGTEYPFARTYSFTLQAMF</sequence>
<evidence type="ECO:0000256" key="2">
    <source>
        <dbReference type="ARBA" id="ARBA00022448"/>
    </source>
</evidence>
<dbReference type="STRING" id="1513896.SAMN05660841_00872"/>
<dbReference type="NCBIfam" id="TIGR04056">
    <property type="entry name" value="OMP_RagA_SusC"/>
    <property type="match status" value="1"/>
</dbReference>
<keyword evidence="2 7" id="KW-0813">Transport</keyword>
<dbReference type="Pfam" id="PF07715">
    <property type="entry name" value="Plug"/>
    <property type="match status" value="1"/>
</dbReference>
<evidence type="ECO:0000313" key="9">
    <source>
        <dbReference type="EMBL" id="SKB49385.1"/>
    </source>
</evidence>
<keyword evidence="6 7" id="KW-0998">Cell outer membrane</keyword>
<evidence type="ECO:0000259" key="8">
    <source>
        <dbReference type="Pfam" id="PF07715"/>
    </source>
</evidence>
<evidence type="ECO:0000256" key="5">
    <source>
        <dbReference type="ARBA" id="ARBA00023136"/>
    </source>
</evidence>